<dbReference type="EMBL" id="KN832989">
    <property type="protein sequence ID" value="KIM83984.1"/>
    <property type="molecule type" value="Genomic_DNA"/>
</dbReference>
<feature type="domain" description="Carbohydrate kinase FGGY C-terminal" evidence="5">
    <location>
        <begin position="299"/>
        <end position="510"/>
    </location>
</feature>
<dbReference type="PIRSF" id="PIRSF000538">
    <property type="entry name" value="GlpK"/>
    <property type="match status" value="1"/>
</dbReference>
<protein>
    <recommendedName>
        <fullName evidence="8">Carbohydrate kinase FGGY C-terminal domain-containing protein</fullName>
    </recommendedName>
</protein>
<keyword evidence="7" id="KW-1185">Reference proteome</keyword>
<dbReference type="HOGENOM" id="CLU_009281_10_1_1"/>
<evidence type="ECO:0000256" key="1">
    <source>
        <dbReference type="ARBA" id="ARBA00009156"/>
    </source>
</evidence>
<dbReference type="NCBIfam" id="TIGR01315">
    <property type="entry name" value="5C_CHO_kinase"/>
    <property type="match status" value="1"/>
</dbReference>
<proteinExistence type="inferred from homology"/>
<dbReference type="InterPro" id="IPR018484">
    <property type="entry name" value="FGGY_N"/>
</dbReference>
<dbReference type="AlphaFoldDB" id="A0A0C3FWQ8"/>
<name>A0A0C3FWQ8_PILCF</name>
<dbReference type="GO" id="GO:0005737">
    <property type="term" value="C:cytoplasm"/>
    <property type="evidence" value="ECO:0007669"/>
    <property type="project" value="TreeGrafter"/>
</dbReference>
<dbReference type="PANTHER" id="PTHR43435:SF4">
    <property type="entry name" value="FGGY CARBOHYDRATE KINASE DOMAIN-CONTAINING PROTEIN"/>
    <property type="match status" value="1"/>
</dbReference>
<evidence type="ECO:0000313" key="7">
    <source>
        <dbReference type="Proteomes" id="UP000054166"/>
    </source>
</evidence>
<keyword evidence="3" id="KW-0418">Kinase</keyword>
<sequence length="579" mass="63503">MSSENYYIGIDVGTGSCRASLVKQDGTVLSSSTQETITYRDPHDHRIFEQSTNNIWSRISTAIKEILAESKISASDVKGLGFDATCSLAVTDMNGEPVVITAGDILGSNGDRNIVLWADHRAEKEAELINGTGSVVLKYVGGTMSLEMEVPKILWLKKRMKPSLFSRCEFFDLPDYFTYRATGNSARSCCSVTCKCSYVPDKGWQIDFFEAIGLGDLVDGRGYGQMGAAKGEVLTAGLPVGNGLSKKAAEELGLVEGTPVGSGLIDAYAGWMGTVAARYKENGQLSDVLPSLDESRHRLAVVAGTSTCHIVQSPEGVFVNGVWGPYKDAVFPGWWMNEGGQSSTGQLIDFIITTHPAYEKLKERAAQENSNIHQVLQEILAKLRTDEHVGSFTELTKDVHFYPDFHGNRSPVADSRMRGSIVGLELSDSLTDLARKYYLTLESIALQTRHIVDEMNSKGHTVTSIYMSGGQAKNILLMELFANTCGMPVVLPYSHSLAVVLGAAMLGRFAHEASREKLGDEQIGERLWNIMVEMTPHGTLISPKATAKEKKLLDAKYKIFRESIDIQKRWRKEMEAASK</sequence>
<dbReference type="Gene3D" id="1.20.58.2240">
    <property type="match status" value="1"/>
</dbReference>
<evidence type="ECO:0000256" key="3">
    <source>
        <dbReference type="ARBA" id="ARBA00022777"/>
    </source>
</evidence>
<dbReference type="InParanoid" id="A0A0C3FWQ8"/>
<evidence type="ECO:0000259" key="4">
    <source>
        <dbReference type="Pfam" id="PF00370"/>
    </source>
</evidence>
<dbReference type="InterPro" id="IPR043129">
    <property type="entry name" value="ATPase_NBD"/>
</dbReference>
<dbReference type="InterPro" id="IPR006003">
    <property type="entry name" value="FGGY_RbtK-like"/>
</dbReference>
<keyword evidence="2" id="KW-0808">Transferase</keyword>
<dbReference type="STRING" id="765440.A0A0C3FWQ8"/>
<dbReference type="GO" id="GO:0019150">
    <property type="term" value="F:D-ribulokinase activity"/>
    <property type="evidence" value="ECO:0007669"/>
    <property type="project" value="TreeGrafter"/>
</dbReference>
<reference evidence="6 7" key="1">
    <citation type="submission" date="2014-04" db="EMBL/GenBank/DDBJ databases">
        <authorList>
            <consortium name="DOE Joint Genome Institute"/>
            <person name="Kuo A."/>
            <person name="Tarkka M."/>
            <person name="Buscot F."/>
            <person name="Kohler A."/>
            <person name="Nagy L.G."/>
            <person name="Floudas D."/>
            <person name="Copeland A."/>
            <person name="Barry K.W."/>
            <person name="Cichocki N."/>
            <person name="Veneault-Fourrey C."/>
            <person name="LaButti K."/>
            <person name="Lindquist E.A."/>
            <person name="Lipzen A."/>
            <person name="Lundell T."/>
            <person name="Morin E."/>
            <person name="Murat C."/>
            <person name="Sun H."/>
            <person name="Tunlid A."/>
            <person name="Henrissat B."/>
            <person name="Grigoriev I.V."/>
            <person name="Hibbett D.S."/>
            <person name="Martin F."/>
            <person name="Nordberg H.P."/>
            <person name="Cantor M.N."/>
            <person name="Hua S.X."/>
        </authorList>
    </citation>
    <scope>NUCLEOTIDE SEQUENCE [LARGE SCALE GENOMIC DNA]</scope>
    <source>
        <strain evidence="6 7">F 1598</strain>
    </source>
</reference>
<feature type="domain" description="Carbohydrate kinase FGGY N-terminal" evidence="4">
    <location>
        <begin position="6"/>
        <end position="273"/>
    </location>
</feature>
<comment type="similarity">
    <text evidence="1">Belongs to the FGGY kinase family.</text>
</comment>
<accession>A0A0C3FWQ8</accession>
<organism evidence="6 7">
    <name type="scientific">Piloderma croceum (strain F 1598)</name>
    <dbReference type="NCBI Taxonomy" id="765440"/>
    <lineage>
        <taxon>Eukaryota</taxon>
        <taxon>Fungi</taxon>
        <taxon>Dikarya</taxon>
        <taxon>Basidiomycota</taxon>
        <taxon>Agaricomycotina</taxon>
        <taxon>Agaricomycetes</taxon>
        <taxon>Agaricomycetidae</taxon>
        <taxon>Atheliales</taxon>
        <taxon>Atheliaceae</taxon>
        <taxon>Piloderma</taxon>
    </lineage>
</organism>
<dbReference type="Gene3D" id="3.30.420.40">
    <property type="match status" value="1"/>
</dbReference>
<dbReference type="Proteomes" id="UP000054166">
    <property type="component" value="Unassembled WGS sequence"/>
</dbReference>
<dbReference type="Pfam" id="PF00370">
    <property type="entry name" value="FGGY_N"/>
    <property type="match status" value="1"/>
</dbReference>
<dbReference type="SUPFAM" id="SSF53067">
    <property type="entry name" value="Actin-like ATPase domain"/>
    <property type="match status" value="2"/>
</dbReference>
<dbReference type="GO" id="GO:0019321">
    <property type="term" value="P:pentose metabolic process"/>
    <property type="evidence" value="ECO:0007669"/>
    <property type="project" value="TreeGrafter"/>
</dbReference>
<dbReference type="InterPro" id="IPR000577">
    <property type="entry name" value="Carb_kinase_FGGY"/>
</dbReference>
<evidence type="ECO:0000313" key="6">
    <source>
        <dbReference type="EMBL" id="KIM83984.1"/>
    </source>
</evidence>
<dbReference type="InterPro" id="IPR018485">
    <property type="entry name" value="FGGY_C"/>
</dbReference>
<evidence type="ECO:0008006" key="8">
    <source>
        <dbReference type="Google" id="ProtNLM"/>
    </source>
</evidence>
<evidence type="ECO:0000256" key="2">
    <source>
        <dbReference type="ARBA" id="ARBA00022679"/>
    </source>
</evidence>
<dbReference type="PANTHER" id="PTHR43435">
    <property type="entry name" value="RIBULOKINASE"/>
    <property type="match status" value="1"/>
</dbReference>
<reference evidence="7" key="2">
    <citation type="submission" date="2015-01" db="EMBL/GenBank/DDBJ databases">
        <title>Evolutionary Origins and Diversification of the Mycorrhizal Mutualists.</title>
        <authorList>
            <consortium name="DOE Joint Genome Institute"/>
            <consortium name="Mycorrhizal Genomics Consortium"/>
            <person name="Kohler A."/>
            <person name="Kuo A."/>
            <person name="Nagy L.G."/>
            <person name="Floudas D."/>
            <person name="Copeland A."/>
            <person name="Barry K.W."/>
            <person name="Cichocki N."/>
            <person name="Veneault-Fourrey C."/>
            <person name="LaButti K."/>
            <person name="Lindquist E.A."/>
            <person name="Lipzen A."/>
            <person name="Lundell T."/>
            <person name="Morin E."/>
            <person name="Murat C."/>
            <person name="Riley R."/>
            <person name="Ohm R."/>
            <person name="Sun H."/>
            <person name="Tunlid A."/>
            <person name="Henrissat B."/>
            <person name="Grigoriev I.V."/>
            <person name="Hibbett D.S."/>
            <person name="Martin F."/>
        </authorList>
    </citation>
    <scope>NUCLEOTIDE SEQUENCE [LARGE SCALE GENOMIC DNA]</scope>
    <source>
        <strain evidence="7">F 1598</strain>
    </source>
</reference>
<dbReference type="CDD" id="cd07782">
    <property type="entry name" value="ASKHA_NBD_FGGY_D-RBK"/>
    <property type="match status" value="1"/>
</dbReference>
<dbReference type="OrthoDB" id="203824at2759"/>
<evidence type="ECO:0000259" key="5">
    <source>
        <dbReference type="Pfam" id="PF02782"/>
    </source>
</evidence>
<gene>
    <name evidence="6" type="ORF">PILCRDRAFT_97066</name>
</gene>
<dbReference type="Pfam" id="PF02782">
    <property type="entry name" value="FGGY_C"/>
    <property type="match status" value="1"/>
</dbReference>